<dbReference type="SUPFAM" id="SSF53850">
    <property type="entry name" value="Periplasmic binding protein-like II"/>
    <property type="match status" value="1"/>
</dbReference>
<dbReference type="Pfam" id="PF00126">
    <property type="entry name" value="HTH_1"/>
    <property type="match status" value="1"/>
</dbReference>
<dbReference type="InterPro" id="IPR050950">
    <property type="entry name" value="HTH-type_LysR_regulators"/>
</dbReference>
<evidence type="ECO:0000256" key="3">
    <source>
        <dbReference type="ARBA" id="ARBA00023125"/>
    </source>
</evidence>
<dbReference type="InterPro" id="IPR036388">
    <property type="entry name" value="WH-like_DNA-bd_sf"/>
</dbReference>
<gene>
    <name evidence="5" type="ORF">I9054_015400</name>
</gene>
<dbReference type="Gene3D" id="1.10.10.10">
    <property type="entry name" value="Winged helix-like DNA-binding domain superfamily/Winged helix DNA-binding domain"/>
    <property type="match status" value="1"/>
</dbReference>
<dbReference type="GeneID" id="69461541"/>
<dbReference type="FunFam" id="1.10.10.10:FF:000001">
    <property type="entry name" value="LysR family transcriptional regulator"/>
    <property type="match status" value="1"/>
</dbReference>
<evidence type="ECO:0000256" key="1">
    <source>
        <dbReference type="ARBA" id="ARBA00009437"/>
    </source>
</evidence>
<dbReference type="Proteomes" id="UP000644140">
    <property type="component" value="Chromosome"/>
</dbReference>
<evidence type="ECO:0000256" key="2">
    <source>
        <dbReference type="ARBA" id="ARBA00023015"/>
    </source>
</evidence>
<comment type="similarity">
    <text evidence="1">Belongs to the LysR transcriptional regulatory family.</text>
</comment>
<evidence type="ECO:0000313" key="6">
    <source>
        <dbReference type="Proteomes" id="UP000644140"/>
    </source>
</evidence>
<accession>A0A3S0AVG9</accession>
<dbReference type="InterPro" id="IPR036390">
    <property type="entry name" value="WH_DNA-bd_sf"/>
</dbReference>
<dbReference type="PANTHER" id="PTHR30419">
    <property type="entry name" value="HTH-TYPE TRANSCRIPTIONAL REGULATOR YBHD"/>
    <property type="match status" value="1"/>
</dbReference>
<dbReference type="CDD" id="cd08440">
    <property type="entry name" value="PBP2_LTTR_like_4"/>
    <property type="match status" value="1"/>
</dbReference>
<reference evidence="5" key="1">
    <citation type="submission" date="2022-02" db="EMBL/GenBank/DDBJ databases">
        <title>Characterization of Tn125 harboring carbapenem-resistant Acinetobacter bereziniae clinical isolates.</title>
        <authorList>
            <person name="Wong N.-K."/>
            <person name="Pan Q."/>
        </authorList>
    </citation>
    <scope>NUCLEOTIDE SEQUENCE</scope>
    <source>
        <strain evidence="5">GD03393</strain>
    </source>
</reference>
<dbReference type="Gene3D" id="3.40.190.290">
    <property type="match status" value="1"/>
</dbReference>
<dbReference type="GO" id="GO:0003677">
    <property type="term" value="F:DNA binding"/>
    <property type="evidence" value="ECO:0007669"/>
    <property type="project" value="UniProtKB-KW"/>
</dbReference>
<evidence type="ECO:0000256" key="4">
    <source>
        <dbReference type="ARBA" id="ARBA00023163"/>
    </source>
</evidence>
<dbReference type="AlphaFoldDB" id="A0A3S0AVG9"/>
<dbReference type="Pfam" id="PF03466">
    <property type="entry name" value="LysR_substrate"/>
    <property type="match status" value="1"/>
</dbReference>
<dbReference type="GO" id="GO:0003700">
    <property type="term" value="F:DNA-binding transcription factor activity"/>
    <property type="evidence" value="ECO:0007669"/>
    <property type="project" value="InterPro"/>
</dbReference>
<keyword evidence="2" id="KW-0805">Transcription regulation</keyword>
<keyword evidence="3" id="KW-0238">DNA-binding</keyword>
<dbReference type="EMBL" id="CP092085">
    <property type="protein sequence ID" value="UUN96752.1"/>
    <property type="molecule type" value="Genomic_DNA"/>
</dbReference>
<organism evidence="5 6">
    <name type="scientific">Acinetobacter bereziniae</name>
    <name type="common">Acinetobacter genomosp. 10</name>
    <dbReference type="NCBI Taxonomy" id="106648"/>
    <lineage>
        <taxon>Bacteria</taxon>
        <taxon>Pseudomonadati</taxon>
        <taxon>Pseudomonadota</taxon>
        <taxon>Gammaproteobacteria</taxon>
        <taxon>Moraxellales</taxon>
        <taxon>Moraxellaceae</taxon>
        <taxon>Acinetobacter</taxon>
    </lineage>
</organism>
<protein>
    <submittedName>
        <fullName evidence="5">LysR family transcriptional regulator</fullName>
    </submittedName>
</protein>
<dbReference type="InterPro" id="IPR005119">
    <property type="entry name" value="LysR_subst-bd"/>
</dbReference>
<keyword evidence="4" id="KW-0804">Transcription</keyword>
<dbReference type="RefSeq" id="WP_005030608.1">
    <property type="nucleotide sequence ID" value="NZ_BBLJ01000031.1"/>
</dbReference>
<dbReference type="PANTHER" id="PTHR30419:SF30">
    <property type="entry name" value="LYSR FAMILY TRANSCRIPTIONAL REGULATOR"/>
    <property type="match status" value="1"/>
</dbReference>
<dbReference type="PRINTS" id="PR00039">
    <property type="entry name" value="HTHLYSR"/>
</dbReference>
<dbReference type="SUPFAM" id="SSF46785">
    <property type="entry name" value="Winged helix' DNA-binding domain"/>
    <property type="match status" value="1"/>
</dbReference>
<proteinExistence type="inferred from homology"/>
<dbReference type="PROSITE" id="PS50931">
    <property type="entry name" value="HTH_LYSR"/>
    <property type="match status" value="1"/>
</dbReference>
<name>A0A3S0AVG9_ACIBZ</name>
<dbReference type="InterPro" id="IPR000847">
    <property type="entry name" value="LysR_HTH_N"/>
</dbReference>
<evidence type="ECO:0000313" key="5">
    <source>
        <dbReference type="EMBL" id="UUN96752.1"/>
    </source>
</evidence>
<sequence length="293" mass="33539">MTLKQLKAFLVLARTLNYANAANELCLSQSALSLSIKSLEDELGGKLFKRNTRRVDLTAEGNALIPFAKKLLANWEDMERDVKQRFKLHRGTLNIASMPFATHAILPAVLNEFNKHHPNINFSIHDIPNEKIIEKVQEGIFELGICFEPQHNDQLIFKPFFNEDFLALLPKDHVLAKHQSVTWQELCSYPFITLQKPSIIRHVVEEKCAQNDLILDLKIECHQISSLSHFVAFGMGVSAIPRHFQNYIDKENNLLIEIEDGQVNLPVGVIYKKDFELSNISSQFIETLLAYQF</sequence>
<dbReference type="GO" id="GO:0005829">
    <property type="term" value="C:cytosol"/>
    <property type="evidence" value="ECO:0007669"/>
    <property type="project" value="TreeGrafter"/>
</dbReference>